<keyword evidence="1 5" id="KW-0245">EGF-like domain</keyword>
<keyword evidence="2" id="KW-0732">Signal</keyword>
<dbReference type="SMART" id="SM00179">
    <property type="entry name" value="EGF_CA"/>
    <property type="match status" value="1"/>
</dbReference>
<evidence type="ECO:0000259" key="6">
    <source>
        <dbReference type="PROSITE" id="PS50026"/>
    </source>
</evidence>
<organism evidence="7 8">
    <name type="scientific">Cichlidogyrus casuarinus</name>
    <dbReference type="NCBI Taxonomy" id="1844966"/>
    <lineage>
        <taxon>Eukaryota</taxon>
        <taxon>Metazoa</taxon>
        <taxon>Spiralia</taxon>
        <taxon>Lophotrochozoa</taxon>
        <taxon>Platyhelminthes</taxon>
        <taxon>Monogenea</taxon>
        <taxon>Monopisthocotylea</taxon>
        <taxon>Dactylogyridea</taxon>
        <taxon>Ancyrocephalidae</taxon>
        <taxon>Cichlidogyrus</taxon>
    </lineage>
</organism>
<evidence type="ECO:0000256" key="5">
    <source>
        <dbReference type="PROSITE-ProRule" id="PRU00076"/>
    </source>
</evidence>
<dbReference type="PANTHER" id="PTHR24050">
    <property type="entry name" value="PA14 DOMAIN-CONTAINING PROTEIN"/>
    <property type="match status" value="1"/>
</dbReference>
<gene>
    <name evidence="7" type="ORF">Ciccas_011543</name>
</gene>
<feature type="disulfide bond" evidence="5">
    <location>
        <begin position="26"/>
        <end position="35"/>
    </location>
</feature>
<dbReference type="PROSITE" id="PS50026">
    <property type="entry name" value="EGF_3"/>
    <property type="match status" value="2"/>
</dbReference>
<comment type="caution">
    <text evidence="7">The sequence shown here is derived from an EMBL/GenBank/DDBJ whole genome shotgun (WGS) entry which is preliminary data.</text>
</comment>
<dbReference type="PROSITE" id="PS01187">
    <property type="entry name" value="EGF_CA"/>
    <property type="match status" value="1"/>
</dbReference>
<dbReference type="InterPro" id="IPR049883">
    <property type="entry name" value="NOTCH1_EGF-like"/>
</dbReference>
<dbReference type="InterPro" id="IPR000742">
    <property type="entry name" value="EGF"/>
</dbReference>
<dbReference type="PANTHER" id="PTHR24050:SF28">
    <property type="entry name" value="UROMODULIN-LIKE"/>
    <property type="match status" value="1"/>
</dbReference>
<keyword evidence="4 5" id="KW-1015">Disulfide bond</keyword>
<dbReference type="Proteomes" id="UP001626550">
    <property type="component" value="Unassembled WGS sequence"/>
</dbReference>
<evidence type="ECO:0000313" key="8">
    <source>
        <dbReference type="Proteomes" id="UP001626550"/>
    </source>
</evidence>
<evidence type="ECO:0000256" key="1">
    <source>
        <dbReference type="ARBA" id="ARBA00022536"/>
    </source>
</evidence>
<protein>
    <recommendedName>
        <fullName evidence="6">EGF-like domain-containing protein</fullName>
    </recommendedName>
</protein>
<comment type="caution">
    <text evidence="5">Lacks conserved residue(s) required for the propagation of feature annotation.</text>
</comment>
<feature type="domain" description="EGF-like" evidence="6">
    <location>
        <begin position="38"/>
        <end position="80"/>
    </location>
</feature>
<dbReference type="CDD" id="cd00054">
    <property type="entry name" value="EGF_CA"/>
    <property type="match status" value="1"/>
</dbReference>
<accession>A0ABD2PQY0</accession>
<dbReference type="SUPFAM" id="SSF57196">
    <property type="entry name" value="EGF/Laminin"/>
    <property type="match status" value="2"/>
</dbReference>
<evidence type="ECO:0000256" key="3">
    <source>
        <dbReference type="ARBA" id="ARBA00022737"/>
    </source>
</evidence>
<dbReference type="EMBL" id="JBJKFK010003443">
    <property type="protein sequence ID" value="KAL3309902.1"/>
    <property type="molecule type" value="Genomic_DNA"/>
</dbReference>
<sequence>RTLPDTRCSPSCENGGTCRPGNRCECGEGWTGESCSEDVNECLTRYPCAPGISDCVNLPGGFECRCHPGYVLMHDRLNCMSSFEARMKPEQVYRADANKGIWVAKKLDNTRFMRTERSPTQVPKRSSLMKRSLAIGKTSDNLVLVPRAMAKRFGNFIPPYILKRIAHQRSIKAN</sequence>
<dbReference type="PROSITE" id="PS01186">
    <property type="entry name" value="EGF_2"/>
    <property type="match status" value="2"/>
</dbReference>
<reference evidence="7 8" key="1">
    <citation type="submission" date="2024-11" db="EMBL/GenBank/DDBJ databases">
        <title>Adaptive evolution of stress response genes in parasites aligns with host niche diversity.</title>
        <authorList>
            <person name="Hahn C."/>
            <person name="Resl P."/>
        </authorList>
    </citation>
    <scope>NUCLEOTIDE SEQUENCE [LARGE SCALE GENOMIC DNA]</scope>
    <source>
        <strain evidence="7">EGGRZ-B1_66</strain>
        <tissue evidence="7">Body</tissue>
    </source>
</reference>
<dbReference type="InterPro" id="IPR052235">
    <property type="entry name" value="Nephronectin_domain"/>
</dbReference>
<dbReference type="AlphaFoldDB" id="A0ABD2PQY0"/>
<feature type="disulfide bond" evidence="5">
    <location>
        <begin position="8"/>
        <end position="18"/>
    </location>
</feature>
<dbReference type="PROSITE" id="PS00022">
    <property type="entry name" value="EGF_1"/>
    <property type="match status" value="1"/>
</dbReference>
<dbReference type="Gene3D" id="2.10.25.10">
    <property type="entry name" value="Laminin"/>
    <property type="match status" value="2"/>
</dbReference>
<keyword evidence="8" id="KW-1185">Reference proteome</keyword>
<evidence type="ECO:0000256" key="2">
    <source>
        <dbReference type="ARBA" id="ARBA00022729"/>
    </source>
</evidence>
<dbReference type="InterPro" id="IPR000152">
    <property type="entry name" value="EGF-type_Asp/Asn_hydroxyl_site"/>
</dbReference>
<feature type="non-terminal residue" evidence="7">
    <location>
        <position position="1"/>
    </location>
</feature>
<dbReference type="SMART" id="SM00181">
    <property type="entry name" value="EGF"/>
    <property type="match status" value="2"/>
</dbReference>
<keyword evidence="3" id="KW-0677">Repeat</keyword>
<dbReference type="Pfam" id="PF07645">
    <property type="entry name" value="EGF_CA"/>
    <property type="match status" value="1"/>
</dbReference>
<dbReference type="InterPro" id="IPR001881">
    <property type="entry name" value="EGF-like_Ca-bd_dom"/>
</dbReference>
<dbReference type="PROSITE" id="PS00010">
    <property type="entry name" value="ASX_HYDROXYL"/>
    <property type="match status" value="1"/>
</dbReference>
<feature type="domain" description="EGF-like" evidence="6">
    <location>
        <begin position="4"/>
        <end position="36"/>
    </location>
</feature>
<proteinExistence type="predicted"/>
<dbReference type="InterPro" id="IPR018097">
    <property type="entry name" value="EGF_Ca-bd_CS"/>
</dbReference>
<evidence type="ECO:0000313" key="7">
    <source>
        <dbReference type="EMBL" id="KAL3309902.1"/>
    </source>
</evidence>
<name>A0ABD2PQY0_9PLAT</name>
<evidence type="ECO:0000256" key="4">
    <source>
        <dbReference type="ARBA" id="ARBA00023157"/>
    </source>
</evidence>